<evidence type="ECO:0000313" key="5">
    <source>
        <dbReference type="EMBL" id="GAA3755477.1"/>
    </source>
</evidence>
<gene>
    <name evidence="5" type="ORF">GCM10022240_05550</name>
</gene>
<dbReference type="SUPFAM" id="SSF46785">
    <property type="entry name" value="Winged helix' DNA-binding domain"/>
    <property type="match status" value="1"/>
</dbReference>
<dbReference type="InterPro" id="IPR036388">
    <property type="entry name" value="WH-like_DNA-bd_sf"/>
</dbReference>
<dbReference type="InterPro" id="IPR036390">
    <property type="entry name" value="WH_DNA-bd_sf"/>
</dbReference>
<name>A0ABP7G3M5_9MICO</name>
<evidence type="ECO:0000256" key="3">
    <source>
        <dbReference type="ARBA" id="ARBA00023163"/>
    </source>
</evidence>
<keyword evidence="3" id="KW-0804">Transcription</keyword>
<accession>A0ABP7G3M5</accession>
<keyword evidence="1" id="KW-0805">Transcription regulation</keyword>
<comment type="caution">
    <text evidence="5">The sequence shown here is derived from an EMBL/GenBank/DDBJ whole genome shotgun (WGS) entry which is preliminary data.</text>
</comment>
<evidence type="ECO:0000313" key="6">
    <source>
        <dbReference type="Proteomes" id="UP001500540"/>
    </source>
</evidence>
<proteinExistence type="predicted"/>
<keyword evidence="6" id="KW-1185">Reference proteome</keyword>
<sequence>MPGSPTTSVQRIEALLQFGATSVVLREAFFGVRRFDQFQRNLEISRSVLTRTLKFMVEQGLLQRRLYQNRPDRYEYRLSESGIELYPMFLAMKAWGDRWLGGDAGRVILHHELCGKDCSPRVTCDRCGKPVHAREVRYRIEPPPADDAGAL</sequence>
<dbReference type="Proteomes" id="UP001500540">
    <property type="component" value="Unassembled WGS sequence"/>
</dbReference>
<dbReference type="RefSeq" id="WP_344780268.1">
    <property type="nucleotide sequence ID" value="NZ_BAABAF010000001.1"/>
</dbReference>
<evidence type="ECO:0000259" key="4">
    <source>
        <dbReference type="PROSITE" id="PS51118"/>
    </source>
</evidence>
<reference evidence="6" key="1">
    <citation type="journal article" date="2019" name="Int. J. Syst. Evol. Microbiol.">
        <title>The Global Catalogue of Microorganisms (GCM) 10K type strain sequencing project: providing services to taxonomists for standard genome sequencing and annotation.</title>
        <authorList>
            <consortium name="The Broad Institute Genomics Platform"/>
            <consortium name="The Broad Institute Genome Sequencing Center for Infectious Disease"/>
            <person name="Wu L."/>
            <person name="Ma J."/>
        </authorList>
    </citation>
    <scope>NUCLEOTIDE SEQUENCE [LARGE SCALE GENOMIC DNA]</scope>
    <source>
        <strain evidence="6">JCM 16950</strain>
    </source>
</reference>
<dbReference type="PROSITE" id="PS51118">
    <property type="entry name" value="HTH_HXLR"/>
    <property type="match status" value="1"/>
</dbReference>
<dbReference type="PANTHER" id="PTHR33204">
    <property type="entry name" value="TRANSCRIPTIONAL REGULATOR, MARR FAMILY"/>
    <property type="match status" value="1"/>
</dbReference>
<dbReference type="EMBL" id="BAABAF010000001">
    <property type="protein sequence ID" value="GAA3755477.1"/>
    <property type="molecule type" value="Genomic_DNA"/>
</dbReference>
<dbReference type="Gene3D" id="1.10.10.10">
    <property type="entry name" value="Winged helix-like DNA-binding domain superfamily/Winged helix DNA-binding domain"/>
    <property type="match status" value="1"/>
</dbReference>
<dbReference type="Pfam" id="PF01638">
    <property type="entry name" value="HxlR"/>
    <property type="match status" value="1"/>
</dbReference>
<protein>
    <submittedName>
        <fullName evidence="5">Helix-turn-helix domain-containing protein</fullName>
    </submittedName>
</protein>
<feature type="domain" description="HTH hxlR-type" evidence="4">
    <location>
        <begin position="4"/>
        <end position="104"/>
    </location>
</feature>
<dbReference type="PANTHER" id="PTHR33204:SF18">
    <property type="entry name" value="TRANSCRIPTIONAL REGULATORY PROTEIN"/>
    <property type="match status" value="1"/>
</dbReference>
<evidence type="ECO:0000256" key="1">
    <source>
        <dbReference type="ARBA" id="ARBA00023015"/>
    </source>
</evidence>
<organism evidence="5 6">
    <name type="scientific">Microbacterium kribbense</name>
    <dbReference type="NCBI Taxonomy" id="433645"/>
    <lineage>
        <taxon>Bacteria</taxon>
        <taxon>Bacillati</taxon>
        <taxon>Actinomycetota</taxon>
        <taxon>Actinomycetes</taxon>
        <taxon>Micrococcales</taxon>
        <taxon>Microbacteriaceae</taxon>
        <taxon>Microbacterium</taxon>
    </lineage>
</organism>
<dbReference type="InterPro" id="IPR002577">
    <property type="entry name" value="HTH_HxlR"/>
</dbReference>
<keyword evidence="2" id="KW-0238">DNA-binding</keyword>
<evidence type="ECO:0000256" key="2">
    <source>
        <dbReference type="ARBA" id="ARBA00023125"/>
    </source>
</evidence>